<comment type="caution">
    <text evidence="1">The sequence shown here is derived from an EMBL/GenBank/DDBJ whole genome shotgun (WGS) entry which is preliminary data.</text>
</comment>
<dbReference type="Pfam" id="PF10712">
    <property type="entry name" value="NAD-GH"/>
    <property type="match status" value="1"/>
</dbReference>
<organism evidence="1">
    <name type="scientific">bioreactor metagenome</name>
    <dbReference type="NCBI Taxonomy" id="1076179"/>
    <lineage>
        <taxon>unclassified sequences</taxon>
        <taxon>metagenomes</taxon>
        <taxon>ecological metagenomes</taxon>
    </lineage>
</organism>
<dbReference type="AlphaFoldDB" id="A0A645HGN3"/>
<gene>
    <name evidence="1" type="ORF">SDC9_185729</name>
</gene>
<name>A0A645HGN3_9ZZZZ</name>
<dbReference type="EMBL" id="VSSQ01093293">
    <property type="protein sequence ID" value="MPN38205.1"/>
    <property type="molecule type" value="Genomic_DNA"/>
</dbReference>
<accession>A0A645HGN3</accession>
<reference evidence="1" key="1">
    <citation type="submission" date="2019-08" db="EMBL/GenBank/DDBJ databases">
        <authorList>
            <person name="Kucharzyk K."/>
            <person name="Murdoch R.W."/>
            <person name="Higgins S."/>
            <person name="Loffler F."/>
        </authorList>
    </citation>
    <scope>NUCLEOTIDE SEQUENCE</scope>
</reference>
<evidence type="ECO:0000313" key="1">
    <source>
        <dbReference type="EMBL" id="MPN38205.1"/>
    </source>
</evidence>
<dbReference type="InterPro" id="IPR019651">
    <property type="entry name" value="Glutamate_DH_NAD-spec"/>
</dbReference>
<protein>
    <submittedName>
        <fullName evidence="1">Uncharacterized protein</fullName>
    </submittedName>
</protein>
<proteinExistence type="predicted"/>
<sequence length="87" mass="9942">MRFPAEYAFGCFLSLGHSCHSADKYDLVDLAELDAGILYARFARRNAAFDELVAKFFELCAAKRHLKMQRAALVHRDERQVDVRAHA</sequence>